<feature type="region of interest" description="Disordered" evidence="1">
    <location>
        <begin position="605"/>
        <end position="666"/>
    </location>
</feature>
<name>A0A6J4I725_9PROT</name>
<feature type="region of interest" description="Disordered" evidence="1">
    <location>
        <begin position="299"/>
        <end position="326"/>
    </location>
</feature>
<feature type="compositionally biased region" description="Low complexity" evidence="1">
    <location>
        <begin position="638"/>
        <end position="647"/>
    </location>
</feature>
<dbReference type="InterPro" id="IPR038721">
    <property type="entry name" value="IS701-like_DDE_dom"/>
</dbReference>
<protein>
    <submittedName>
        <fullName evidence="3">Mobile element protein</fullName>
    </submittedName>
</protein>
<dbReference type="PANTHER" id="PTHR33627:SF1">
    <property type="entry name" value="TRANSPOSASE"/>
    <property type="match status" value="1"/>
</dbReference>
<dbReference type="AlphaFoldDB" id="A0A6J4I725"/>
<feature type="compositionally biased region" description="Basic residues" evidence="1">
    <location>
        <begin position="299"/>
        <end position="309"/>
    </location>
</feature>
<proteinExistence type="predicted"/>
<reference evidence="3" key="1">
    <citation type="submission" date="2020-02" db="EMBL/GenBank/DDBJ databases">
        <authorList>
            <person name="Meier V. D."/>
        </authorList>
    </citation>
    <scope>NUCLEOTIDE SEQUENCE</scope>
    <source>
        <strain evidence="3">AVDCRST_MAG04</strain>
    </source>
</reference>
<accession>A0A6J4I725</accession>
<evidence type="ECO:0000259" key="2">
    <source>
        <dbReference type="Pfam" id="PF13546"/>
    </source>
</evidence>
<gene>
    <name evidence="3" type="ORF">AVDCRST_MAG04-1670</name>
</gene>
<sequence length="666" mass="73222">MLRTLDAVLGPERRKTGWMRAEAADGARPWRQQTVRGRGRWEADALRDTVRDHATEALEAPDAVLVADETGFLKQGKASRGVGRQCIGSASRITNCQVGVFAAYASRHGHAIIGRALYMPKDWVKDPARLAAAHVPESVAFATKPRLALGMAERAIAAGAPFAWVAADVVYGTGEVEMALRCAGVGYVFGTNGTQPYNSWIGKPGVSGTAEEIARALAPSAWRRLPAGEGTKGPRLSNWAYLELADFDADEYKDGATGVWKRGLLVRRGLADGEGAFFSTWCPAGAPIETLVSVKARVGRSRTRSRRPRPNSASTTTRPGRDPMHSSRGHFVKANGLCWFTLALLAPVPWSEWAWAVPFLTALASSGRHARGRGRRHRRLTAWVRQALLQLARWPPDRRIVAVADRSYAALELLHAVRGRVCVVARLRLDARLFDPPPPGTPRTIGRPRVVGTQRPTLAQRLHRPDTPWCRLEVGGWCGGGGHRLVEAASGTAVWHHTGLPTVPVRWVLVRDPQRRFDPQAPLCTDLSAEPADVLSWFIRRWSVEATFAEARRHLGVETQRQWSDAAVARTTPALLGLFSPVPLRTADLHARSALTHRRAAWYRKEEPTQRRARRRPALALGRSGAFPDTAAHRRPRGSAARRAGPPGRHRLPRGVPTKVEVRARF</sequence>
<dbReference type="Pfam" id="PF13546">
    <property type="entry name" value="DDE_5"/>
    <property type="match status" value="2"/>
</dbReference>
<evidence type="ECO:0000256" key="1">
    <source>
        <dbReference type="SAM" id="MobiDB-lite"/>
    </source>
</evidence>
<evidence type="ECO:0000313" key="3">
    <source>
        <dbReference type="EMBL" id="CAA9242024.1"/>
    </source>
</evidence>
<dbReference type="NCBIfam" id="NF033540">
    <property type="entry name" value="transpos_IS701"/>
    <property type="match status" value="1"/>
</dbReference>
<dbReference type="PANTHER" id="PTHR33627">
    <property type="entry name" value="TRANSPOSASE"/>
    <property type="match status" value="1"/>
</dbReference>
<dbReference type="EMBL" id="CADCTL010000116">
    <property type="protein sequence ID" value="CAA9242024.1"/>
    <property type="molecule type" value="Genomic_DNA"/>
</dbReference>
<feature type="domain" description="Transposase IS701-like DDE" evidence="2">
    <location>
        <begin position="330"/>
        <end position="463"/>
    </location>
</feature>
<dbReference type="InterPro" id="IPR039365">
    <property type="entry name" value="IS701-like"/>
</dbReference>
<organism evidence="3">
    <name type="scientific">uncultured Acetobacteraceae bacterium</name>
    <dbReference type="NCBI Taxonomy" id="169975"/>
    <lineage>
        <taxon>Bacteria</taxon>
        <taxon>Pseudomonadati</taxon>
        <taxon>Pseudomonadota</taxon>
        <taxon>Alphaproteobacteria</taxon>
        <taxon>Acetobacterales</taxon>
        <taxon>Acetobacteraceae</taxon>
        <taxon>environmental samples</taxon>
    </lineage>
</organism>
<feature type="domain" description="Transposase IS701-like DDE" evidence="2">
    <location>
        <begin position="5"/>
        <end position="192"/>
    </location>
</feature>